<dbReference type="InterPro" id="IPR015915">
    <property type="entry name" value="Kelch-typ_b-propeller"/>
</dbReference>
<feature type="region of interest" description="Disordered" evidence="7">
    <location>
        <begin position="964"/>
        <end position="998"/>
    </location>
</feature>
<dbReference type="FunFam" id="2.120.10.80:FF:000049">
    <property type="entry name" value="Cell polarity protein (Tea1)"/>
    <property type="match status" value="1"/>
</dbReference>
<dbReference type="GO" id="GO:0051285">
    <property type="term" value="C:cell cortex of cell tip"/>
    <property type="evidence" value="ECO:0007669"/>
    <property type="project" value="TreeGrafter"/>
</dbReference>
<dbReference type="GO" id="GO:0061245">
    <property type="term" value="P:establishment or maintenance of bipolar cell polarity"/>
    <property type="evidence" value="ECO:0007669"/>
    <property type="project" value="TreeGrafter"/>
</dbReference>
<dbReference type="Gene3D" id="2.120.10.80">
    <property type="entry name" value="Kelch-type beta propeller"/>
    <property type="match status" value="2"/>
</dbReference>
<feature type="region of interest" description="Disordered" evidence="7">
    <location>
        <begin position="440"/>
        <end position="475"/>
    </location>
</feature>
<feature type="compositionally biased region" description="Polar residues" evidence="7">
    <location>
        <begin position="986"/>
        <end position="998"/>
    </location>
</feature>
<dbReference type="PANTHER" id="PTHR23244:SF456">
    <property type="entry name" value="MULTIPLE EPIDERMAL GROWTH FACTOR-LIKE DOMAINS PROTEIN 8"/>
    <property type="match status" value="1"/>
</dbReference>
<comment type="caution">
    <text evidence="8">The sequence shown here is derived from an EMBL/GenBank/DDBJ whole genome shotgun (WGS) entry which is preliminary data.</text>
</comment>
<feature type="compositionally biased region" description="Basic and acidic residues" evidence="7">
    <location>
        <begin position="1375"/>
        <end position="1386"/>
    </location>
</feature>
<evidence type="ECO:0000256" key="6">
    <source>
        <dbReference type="SAM" id="Coils"/>
    </source>
</evidence>
<sequence>MSSVMSRTETDNGSSSHPQALTLLSRLNSTGPIFPWSLVKLGKSNPFPRYGHSSNERAINDQIFLFGGVVGGKVQNDIKTTGDVPLARRGHTQVNIANNMIIFGGILESPRETDDCIYILNTVTKHWSKISIFEKISFGRHGHSATLVGAVMYVFGGQNERGLFFNDLFAFDATAPRSERPWKFLVPLNVLPTPRAGHSACAYKEKIYIFGGTDGVRCYNDMWCYDTQKNYWSEVFCGSITPYPRESHCASIVDDIIYIFGGRTIEGKDLADLAAFNINQKRWFMFQKMGPSPYPRYCHTMTLSQKKIFVFGGDSIQTTKPDGEGTIHILDTTKIKYPTSAFPGEMPQQRYHKRSLSEPPVSLSPKPTFTRVARQNPLFAEPQASLTNLQISVSKGNMVEDLIPSSSLMNRLQSFSRKPRTLDEYPLSKFSDKFLASSSSSIISSPSKSPDTTVSPQTMKPKILRVRPGGPKRQLKNPLLEINTIVPSVDKGKAVDRGIIELSNLDKQSSEMKNSDQLESSENKGKPNVEKSYDENPQEMTISLESHVKEQNFQRDKDDLGNTSRKQGNEFDNANGSGGQSPSLVVAKNSVPEIEKNKDDILENESSNNQKQNYVGGRGQDLNLENTDYVGRRRSRVFDSESNYYRRKSGIIDSRLIHSPNEESTESKDSLFRSSRMTPIIEDISFPNQDNIIAESSAAISAPSGIDKNIISNRGSVMFRDGSDTSSSHSDDHENYSGALQSYDREAYMERLQEQDLKIAEMKNRETWFKAKLALAKQAGFLLGLEDDGDEDVPEGIDVKNLLDIGETGSEKFKVIEAIVQLSQQLKQAKETLANKSETASQKISDFEKMYKVALEEAAALKSKFATLCSQLESEKLPSDEVQDIRSQLNQRQTQIEKSKRIAEDTETNIRMMRRAINKKDEFKSSQVSVADKFREIAERCDELEILHEIAQKELRASLSRYKGSLQKSDTDEDTDDITSEESLDIGSSNEYRVKTPSPSYSIELEQELRSAETKAEKTQLQFKQLKQKLNQVESDYQMAVKYAQNTEKLLQKVEDELTQSKKDVDNLNQKLAAVEKSNAGLEQKLFELQNLIDKHDNVRNSLLQEHTNQQMLEETTFFREREQLQQRIIELQTKISNAQDEKSLMDQGYEALRRVYESLKIQNDTLRKSNDIFKKKTLESEKMSKELEQELERTILLSKQKLPMESQEIVETSPTERYDGDQLQEIKKIEEERKMIKDQIGDFQTVNKKLAKNKVALEQRVIENENKITLLLDQMETVIGTYRIIEGEIKDLNQEDSAITLSSGIGNSESQQEKPMTPETQDDEEFSLLVPGDKDDIEDRINRVYPDLTNFVIPEYPTSPMSSTTENSEYTTFGKRDDPDYFELDKIDEEDSDELSEAENTEEKIE</sequence>
<feature type="coiled-coil region" evidence="6">
    <location>
        <begin position="1002"/>
        <end position="1092"/>
    </location>
</feature>
<dbReference type="Pfam" id="PF24681">
    <property type="entry name" value="Kelch_KLHDC2_KLHL20_DRC7"/>
    <property type="match status" value="1"/>
</dbReference>
<organism evidence="8 9">
    <name type="scientific">Acaulospora morrowiae</name>
    <dbReference type="NCBI Taxonomy" id="94023"/>
    <lineage>
        <taxon>Eukaryota</taxon>
        <taxon>Fungi</taxon>
        <taxon>Fungi incertae sedis</taxon>
        <taxon>Mucoromycota</taxon>
        <taxon>Glomeromycotina</taxon>
        <taxon>Glomeromycetes</taxon>
        <taxon>Diversisporales</taxon>
        <taxon>Acaulosporaceae</taxon>
        <taxon>Acaulospora</taxon>
    </lineage>
</organism>
<dbReference type="PANTHER" id="PTHR23244">
    <property type="entry name" value="KELCH REPEAT DOMAIN"/>
    <property type="match status" value="1"/>
</dbReference>
<keyword evidence="3" id="KW-0963">Cytoplasm</keyword>
<feature type="compositionally biased region" description="Low complexity" evidence="7">
    <location>
        <begin position="440"/>
        <end position="451"/>
    </location>
</feature>
<evidence type="ECO:0000313" key="8">
    <source>
        <dbReference type="EMBL" id="CAG8492728.1"/>
    </source>
</evidence>
<feature type="compositionally biased region" description="Polar residues" evidence="7">
    <location>
        <begin position="1360"/>
        <end position="1372"/>
    </location>
</feature>
<evidence type="ECO:0000256" key="1">
    <source>
        <dbReference type="ARBA" id="ARBA00004496"/>
    </source>
</evidence>
<feature type="region of interest" description="Disordered" evidence="7">
    <location>
        <begin position="1303"/>
        <end position="1326"/>
    </location>
</feature>
<reference evidence="8" key="1">
    <citation type="submission" date="2021-06" db="EMBL/GenBank/DDBJ databases">
        <authorList>
            <person name="Kallberg Y."/>
            <person name="Tangrot J."/>
            <person name="Rosling A."/>
        </authorList>
    </citation>
    <scope>NUCLEOTIDE SEQUENCE</scope>
    <source>
        <strain evidence="8">CL551</strain>
    </source>
</reference>
<gene>
    <name evidence="8" type="ORF">AMORRO_LOCUS2855</name>
</gene>
<feature type="compositionally biased region" description="Basic and acidic residues" evidence="7">
    <location>
        <begin position="508"/>
        <end position="534"/>
    </location>
</feature>
<keyword evidence="4" id="KW-0677">Repeat</keyword>
<proteinExistence type="predicted"/>
<dbReference type="SUPFAM" id="SSF117281">
    <property type="entry name" value="Kelch motif"/>
    <property type="match status" value="1"/>
</dbReference>
<evidence type="ECO:0000256" key="5">
    <source>
        <dbReference type="ARBA" id="ARBA00023054"/>
    </source>
</evidence>
<feature type="compositionally biased region" description="Polar residues" evidence="7">
    <location>
        <begin position="1303"/>
        <end position="1315"/>
    </location>
</feature>
<feature type="compositionally biased region" description="Basic and acidic residues" evidence="7">
    <location>
        <begin position="548"/>
        <end position="560"/>
    </location>
</feature>
<keyword evidence="2" id="KW-0880">Kelch repeat</keyword>
<feature type="compositionally biased region" description="Polar residues" evidence="7">
    <location>
        <begin position="561"/>
        <end position="583"/>
    </location>
</feature>
<dbReference type="OrthoDB" id="45365at2759"/>
<feature type="region of interest" description="Disordered" evidence="7">
    <location>
        <begin position="548"/>
        <end position="584"/>
    </location>
</feature>
<feature type="region of interest" description="Disordered" evidence="7">
    <location>
        <begin position="506"/>
        <end position="534"/>
    </location>
</feature>
<dbReference type="EMBL" id="CAJVPV010001289">
    <property type="protein sequence ID" value="CAG8492728.1"/>
    <property type="molecule type" value="Genomic_DNA"/>
</dbReference>
<evidence type="ECO:0000256" key="7">
    <source>
        <dbReference type="SAM" id="MobiDB-lite"/>
    </source>
</evidence>
<evidence type="ECO:0000256" key="2">
    <source>
        <dbReference type="ARBA" id="ARBA00022441"/>
    </source>
</evidence>
<dbReference type="Proteomes" id="UP000789342">
    <property type="component" value="Unassembled WGS sequence"/>
</dbReference>
<evidence type="ECO:0000313" key="9">
    <source>
        <dbReference type="Proteomes" id="UP000789342"/>
    </source>
</evidence>
<feature type="compositionally biased region" description="Acidic residues" evidence="7">
    <location>
        <begin position="1387"/>
        <end position="1401"/>
    </location>
</feature>
<comment type="subcellular location">
    <subcellularLocation>
        <location evidence="1">Cytoplasm</location>
    </subcellularLocation>
</comment>
<feature type="compositionally biased region" description="Acidic residues" evidence="7">
    <location>
        <begin position="971"/>
        <end position="984"/>
    </location>
</feature>
<evidence type="ECO:0000256" key="4">
    <source>
        <dbReference type="ARBA" id="ARBA00022737"/>
    </source>
</evidence>
<feature type="region of interest" description="Disordered" evidence="7">
    <location>
        <begin position="598"/>
        <end position="620"/>
    </location>
</feature>
<accession>A0A9N8WRX0</accession>
<evidence type="ECO:0000256" key="3">
    <source>
        <dbReference type="ARBA" id="ARBA00022490"/>
    </source>
</evidence>
<keyword evidence="9" id="KW-1185">Reference proteome</keyword>
<protein>
    <submittedName>
        <fullName evidence="8">17936_t:CDS:1</fullName>
    </submittedName>
</protein>
<feature type="region of interest" description="Disordered" evidence="7">
    <location>
        <begin position="1354"/>
        <end position="1407"/>
    </location>
</feature>
<feature type="compositionally biased region" description="Polar residues" evidence="7">
    <location>
        <begin position="604"/>
        <end position="613"/>
    </location>
</feature>
<name>A0A9N8WRX0_9GLOM</name>
<dbReference type="Gene3D" id="1.20.5.340">
    <property type="match status" value="1"/>
</dbReference>
<feature type="coiled-coil region" evidence="6">
    <location>
        <begin position="1122"/>
        <end position="1170"/>
    </location>
</feature>
<keyword evidence="5 6" id="KW-0175">Coiled coil</keyword>